<evidence type="ECO:0000313" key="3">
    <source>
        <dbReference type="Proteomes" id="UP000189580"/>
    </source>
</evidence>
<name>A0A167BZE2_9ASCO</name>
<dbReference type="GeneID" id="30035871"/>
<organism evidence="2 3">
    <name type="scientific">Sugiyamaella lignohabitans</name>
    <dbReference type="NCBI Taxonomy" id="796027"/>
    <lineage>
        <taxon>Eukaryota</taxon>
        <taxon>Fungi</taxon>
        <taxon>Dikarya</taxon>
        <taxon>Ascomycota</taxon>
        <taxon>Saccharomycotina</taxon>
        <taxon>Dipodascomycetes</taxon>
        <taxon>Dipodascales</taxon>
        <taxon>Trichomonascaceae</taxon>
        <taxon>Sugiyamaella</taxon>
    </lineage>
</organism>
<dbReference type="Pfam" id="PF12722">
    <property type="entry name" value="Hid1"/>
    <property type="match status" value="2"/>
</dbReference>
<dbReference type="Proteomes" id="UP000189580">
    <property type="component" value="Chromosome c"/>
</dbReference>
<dbReference type="PANTHER" id="PTHR21575:SF12">
    <property type="entry name" value="PROTEIN HID1"/>
    <property type="match status" value="1"/>
</dbReference>
<reference evidence="2 3" key="1">
    <citation type="submission" date="2016-02" db="EMBL/GenBank/DDBJ databases">
        <title>Complete genome sequence and transcriptome regulation of the pentose utilising yeast Sugiyamaella lignohabitans.</title>
        <authorList>
            <person name="Bellasio M."/>
            <person name="Peymann A."/>
            <person name="Valli M."/>
            <person name="Sipitzky M."/>
            <person name="Graf A."/>
            <person name="Sauer M."/>
            <person name="Marx H."/>
            <person name="Mattanovich D."/>
        </authorList>
    </citation>
    <scope>NUCLEOTIDE SEQUENCE [LARGE SCALE GENOMIC DNA]</scope>
    <source>
        <strain evidence="2 3">CBS 10342</strain>
    </source>
</reference>
<dbReference type="PANTHER" id="PTHR21575">
    <property type="entry name" value="PROTEIN HID1"/>
    <property type="match status" value="1"/>
</dbReference>
<feature type="region of interest" description="Disordered" evidence="1">
    <location>
        <begin position="582"/>
        <end position="622"/>
    </location>
</feature>
<evidence type="ECO:0000256" key="1">
    <source>
        <dbReference type="SAM" id="MobiDB-lite"/>
    </source>
</evidence>
<dbReference type="AlphaFoldDB" id="A0A167BZE2"/>
<keyword evidence="3" id="KW-1185">Reference proteome</keyword>
<dbReference type="GO" id="GO:0016020">
    <property type="term" value="C:membrane"/>
    <property type="evidence" value="ECO:0007669"/>
    <property type="project" value="TreeGrafter"/>
</dbReference>
<accession>A0A167BZE2</accession>
<evidence type="ECO:0000313" key="2">
    <source>
        <dbReference type="EMBL" id="ANB11014.1"/>
    </source>
</evidence>
<sequence>MGNTDSKLRFRTHISRLFELDNISADDRYYWVKYWTEPNSVFDVFTLLSSADIRKTRDGNLANLETLIKVVYFRLKELRNSRSFPHNDIAPAKELLNCVRILTKILPFVYEKDTDEIREWEEKVFWQTTSDKTSDTSHLQGIAPDLINITLDLLFIEGFTIPIGQANSSIWEPGVGSNTVQQPTHEMLSNRVEILRFLLTLVSDCLYQNQVDVAVKGSKYLTYVVTNPDKRVVMTVLCSLLNTSLRYSPAGKVPYDHMLISDRNRQLVIYSVQLLVVLLVYPIPEVPDFSIGSSSRLIPKSGSGRKQDINMYRYFLSKIRHPEDFQFIIDNLLKLISQPILLTSSLLPGSQTEVQWVTELLALFWELTQCNRKFRDYLYSGSATDFMIFLLAYVQEKYQDASQREVVRLSAYILLYLSSDSAFVKLLRYKVEVSSGSDDINGNLRRKYISSKSKMSIFSGTYGDYLINQLLHPLLSSGSNNDPMFDFLAPTFMEIIYNISPFTINISYSTASNLVQLFSNLISSNYIITASIKEFLLLNILKVFSNLIHFNFRSNKNLLFVILKNESKFRFLHNSTKDGDSDGPFVIEDEDGGIDGPSEASSSKSKGKQPVKAASSTPMVSAKDSSSRVSDLWTLVEPIIMIVEDLRRQIPYTEYISTTNTQETKVQPHIIIDSIGNIPSVRGVDLDQHEPADFEPIRFNWNSISLGWYESIIWGDIFRNESQLILSTINEVATSLVSPRIGSVGVWNGTNIKLFRLQEAARQGPSLLRPKGAVDAVAESVLQQFGKLTH</sequence>
<gene>
    <name evidence="2" type="ORF">AWJ20_3809</name>
</gene>
<dbReference type="EMBL" id="CP014500">
    <property type="protein sequence ID" value="ANB11014.1"/>
    <property type="molecule type" value="Genomic_DNA"/>
</dbReference>
<dbReference type="RefSeq" id="XP_018733491.1">
    <property type="nucleotide sequence ID" value="XM_018880840.1"/>
</dbReference>
<proteinExistence type="predicted"/>
<dbReference type="InterPro" id="IPR026705">
    <property type="entry name" value="Hid-1/Ecm30"/>
</dbReference>
<protein>
    <submittedName>
        <fullName evidence="2">Uncharacterized protein</fullName>
    </submittedName>
</protein>
<dbReference type="KEGG" id="slb:AWJ20_3809"/>
<dbReference type="GO" id="GO:0005797">
    <property type="term" value="C:Golgi medial cisterna"/>
    <property type="evidence" value="ECO:0007669"/>
    <property type="project" value="TreeGrafter"/>
</dbReference>
<dbReference type="GO" id="GO:0000138">
    <property type="term" value="C:Golgi trans cisterna"/>
    <property type="evidence" value="ECO:0007669"/>
    <property type="project" value="TreeGrafter"/>
</dbReference>
<dbReference type="OrthoDB" id="432953at2759"/>